<accession>A0AAU8J7F2</accession>
<protein>
    <submittedName>
        <fullName evidence="1">Uncharacterized protein</fullName>
    </submittedName>
</protein>
<dbReference type="EMBL" id="CP159837">
    <property type="protein sequence ID" value="XCM35058.1"/>
    <property type="molecule type" value="Genomic_DNA"/>
</dbReference>
<reference evidence="1" key="1">
    <citation type="submission" date="2024-07" db="EMBL/GenBank/DDBJ databases">
        <authorList>
            <person name="Kim Y.J."/>
            <person name="Jeong J.Y."/>
        </authorList>
    </citation>
    <scope>NUCLEOTIDE SEQUENCE</scope>
    <source>
        <strain evidence="1">GIHE-MW2</strain>
    </source>
</reference>
<proteinExistence type="predicted"/>
<organism evidence="1">
    <name type="scientific">Planktothricoides raciborskii GIHE-MW2</name>
    <dbReference type="NCBI Taxonomy" id="2792601"/>
    <lineage>
        <taxon>Bacteria</taxon>
        <taxon>Bacillati</taxon>
        <taxon>Cyanobacteriota</taxon>
        <taxon>Cyanophyceae</taxon>
        <taxon>Oscillatoriophycideae</taxon>
        <taxon>Oscillatoriales</taxon>
        <taxon>Oscillatoriaceae</taxon>
        <taxon>Planktothricoides</taxon>
    </lineage>
</organism>
<evidence type="ECO:0000313" key="1">
    <source>
        <dbReference type="EMBL" id="XCM35058.1"/>
    </source>
</evidence>
<dbReference type="RefSeq" id="WP_054466405.1">
    <property type="nucleotide sequence ID" value="NZ_CP159837.1"/>
</dbReference>
<dbReference type="AlphaFoldDB" id="A0AAU8J7F2"/>
<name>A0AAU8J7F2_9CYAN</name>
<gene>
    <name evidence="1" type="ORF">ABWT76_003712</name>
</gene>
<sequence>MYQLIEGVKIFPSYNNIILSERVLLSSGTEEASVSTDRCSTPYCRDAIIPRLPWRKLTELEQQILFSSQLDNSSNLYVSVFSIPQNILGHFNEISSVKNQKNLNYFLQKYRVKKGISLIQDHIETFRLQSADLTKYGIGWNAPNQMTVTVGNRDCRVGLHIDNPRGSSLDRILINLGSEPRYFLFINLSIQQLYRLVVKVDGNLVSETSGSSRICRAFMQRFPNYPVVKLKVEPGEAYIAPTEHITHDGCTEGTNSLDVFFTLRSIFDYQGRVQQSVVM</sequence>